<dbReference type="OrthoDB" id="151099at2"/>
<reference evidence="2 3" key="1">
    <citation type="submission" date="2016-02" db="EMBL/GenBank/DDBJ databases">
        <authorList>
            <person name="Wen L."/>
            <person name="He K."/>
            <person name="Yang H."/>
        </authorList>
    </citation>
    <scope>NUCLEOTIDE SEQUENCE [LARGE SCALE GENOMIC DNA]</scope>
    <source>
        <strain evidence="2 3">TSA40</strain>
    </source>
</reference>
<protein>
    <recommendedName>
        <fullName evidence="1">FHA domain-containing protein</fullName>
    </recommendedName>
</protein>
<dbReference type="PANTHER" id="PTHR23308">
    <property type="entry name" value="NUCLEAR INHIBITOR OF PROTEIN PHOSPHATASE-1"/>
    <property type="match status" value="1"/>
</dbReference>
<dbReference type="CDD" id="cd00060">
    <property type="entry name" value="FHA"/>
    <property type="match status" value="1"/>
</dbReference>
<evidence type="ECO:0000313" key="2">
    <source>
        <dbReference type="EMBL" id="OWW19800.1"/>
    </source>
</evidence>
<dbReference type="InterPro" id="IPR000253">
    <property type="entry name" value="FHA_dom"/>
</dbReference>
<name>A0A254TAX1_9BURK</name>
<organism evidence="2 3">
    <name type="scientific">Noviherbaspirillum denitrificans</name>
    <dbReference type="NCBI Taxonomy" id="1968433"/>
    <lineage>
        <taxon>Bacteria</taxon>
        <taxon>Pseudomonadati</taxon>
        <taxon>Pseudomonadota</taxon>
        <taxon>Betaproteobacteria</taxon>
        <taxon>Burkholderiales</taxon>
        <taxon>Oxalobacteraceae</taxon>
        <taxon>Noviherbaspirillum</taxon>
    </lineage>
</organism>
<feature type="domain" description="FHA" evidence="1">
    <location>
        <begin position="23"/>
        <end position="72"/>
    </location>
</feature>
<sequence>MAKITLSLGDKILREVPLNKERVTIGRRPHNDLVLDDLAISGEHAVIVTLCHDSFLEDLNSTNGTKVNGQPVRKHYLRDGDCVELAHYRLLFVTHTTTSVDVSAVASIKVCNGPRAGTETALSKAITSIGKQEQRAAVILKRVDGYFLTRVDKGHTLLINGQAVGTQPHQLRDGDVIAIGDDEIQFCCVNDTQRQ</sequence>
<dbReference type="SMART" id="SM00240">
    <property type="entry name" value="FHA"/>
    <property type="match status" value="1"/>
</dbReference>
<accession>A0A254TAX1</accession>
<dbReference type="SUPFAM" id="SSF49879">
    <property type="entry name" value="SMAD/FHA domain"/>
    <property type="match status" value="2"/>
</dbReference>
<dbReference type="InterPro" id="IPR008984">
    <property type="entry name" value="SMAD_FHA_dom_sf"/>
</dbReference>
<dbReference type="EMBL" id="LSTO01000001">
    <property type="protein sequence ID" value="OWW19800.1"/>
    <property type="molecule type" value="Genomic_DNA"/>
</dbReference>
<dbReference type="InterPro" id="IPR050923">
    <property type="entry name" value="Cell_Proc_Reg/RNA_Proc"/>
</dbReference>
<keyword evidence="3" id="KW-1185">Reference proteome</keyword>
<dbReference type="Gene3D" id="2.60.200.20">
    <property type="match status" value="2"/>
</dbReference>
<dbReference type="AlphaFoldDB" id="A0A254TAX1"/>
<evidence type="ECO:0000259" key="1">
    <source>
        <dbReference type="PROSITE" id="PS50006"/>
    </source>
</evidence>
<proteinExistence type="predicted"/>
<dbReference type="Pfam" id="PF00498">
    <property type="entry name" value="FHA"/>
    <property type="match status" value="2"/>
</dbReference>
<evidence type="ECO:0000313" key="3">
    <source>
        <dbReference type="Proteomes" id="UP000197535"/>
    </source>
</evidence>
<dbReference type="RefSeq" id="WP_088706708.1">
    <property type="nucleotide sequence ID" value="NZ_LSTO01000001.1"/>
</dbReference>
<dbReference type="Proteomes" id="UP000197535">
    <property type="component" value="Unassembled WGS sequence"/>
</dbReference>
<gene>
    <name evidence="2" type="ORF">AYR66_10090</name>
</gene>
<dbReference type="PROSITE" id="PS50006">
    <property type="entry name" value="FHA_DOMAIN"/>
    <property type="match status" value="1"/>
</dbReference>
<comment type="caution">
    <text evidence="2">The sequence shown here is derived from an EMBL/GenBank/DDBJ whole genome shotgun (WGS) entry which is preliminary data.</text>
</comment>